<name>A0A174ZXF7_9FIRM</name>
<organism evidence="1 2">
    <name type="scientific">[Ruminococcus] torques</name>
    <dbReference type="NCBI Taxonomy" id="33039"/>
    <lineage>
        <taxon>Bacteria</taxon>
        <taxon>Bacillati</taxon>
        <taxon>Bacillota</taxon>
        <taxon>Clostridia</taxon>
        <taxon>Lachnospirales</taxon>
        <taxon>Lachnospiraceae</taxon>
        <taxon>Mediterraneibacter</taxon>
    </lineage>
</organism>
<evidence type="ECO:0000313" key="2">
    <source>
        <dbReference type="Proteomes" id="UP000078383"/>
    </source>
</evidence>
<dbReference type="Proteomes" id="UP000078383">
    <property type="component" value="Unassembled WGS sequence"/>
</dbReference>
<evidence type="ECO:0000313" key="1">
    <source>
        <dbReference type="EMBL" id="CUQ92043.1"/>
    </source>
</evidence>
<dbReference type="AlphaFoldDB" id="A0A174ZXF7"/>
<gene>
    <name evidence="1" type="ORF">ERS852502_02541</name>
</gene>
<dbReference type="OrthoDB" id="3192716at2"/>
<protein>
    <recommendedName>
        <fullName evidence="3">Purine biosynthesis protein PurH</fullName>
    </recommendedName>
</protein>
<proteinExistence type="predicted"/>
<accession>A0A174ZXF7</accession>
<reference evidence="1 2" key="1">
    <citation type="submission" date="2015-09" db="EMBL/GenBank/DDBJ databases">
        <authorList>
            <consortium name="Pathogen Informatics"/>
        </authorList>
    </citation>
    <scope>NUCLEOTIDE SEQUENCE [LARGE SCALE GENOMIC DNA]</scope>
    <source>
        <strain evidence="1 2">2789STDY5834889</strain>
    </source>
</reference>
<evidence type="ECO:0008006" key="3">
    <source>
        <dbReference type="Google" id="ProtNLM"/>
    </source>
</evidence>
<dbReference type="EMBL" id="CZBX01000013">
    <property type="protein sequence ID" value="CUQ92043.1"/>
    <property type="molecule type" value="Genomic_DNA"/>
</dbReference>
<sequence length="78" mass="9070">MEFKSILIKDTTVEERKQIVKESLGNISANCDGCMARLSEMYDEYIEGKKEIRDINMEFNGHYLRGDMDKGEKRSCPM</sequence>